<dbReference type="InterPro" id="IPR051259">
    <property type="entry name" value="rRNA_Methyltransferase"/>
</dbReference>
<dbReference type="GO" id="GO:0003723">
    <property type="term" value="F:RNA binding"/>
    <property type="evidence" value="ECO:0007669"/>
    <property type="project" value="InterPro"/>
</dbReference>
<dbReference type="GO" id="GO:0008173">
    <property type="term" value="F:RNA methyltransferase activity"/>
    <property type="evidence" value="ECO:0007669"/>
    <property type="project" value="InterPro"/>
</dbReference>
<dbReference type="InterPro" id="IPR029064">
    <property type="entry name" value="Ribosomal_eL30-like_sf"/>
</dbReference>
<name>A0A6G4A5M5_9BACL</name>
<dbReference type="InterPro" id="IPR029026">
    <property type="entry name" value="tRNA_m1G_MTases_N"/>
</dbReference>
<dbReference type="AlphaFoldDB" id="A0A6G4A5M5"/>
<feature type="domain" description="RNA 2-O ribose methyltransferase substrate binding" evidence="4">
    <location>
        <begin position="35"/>
        <end position="107"/>
    </location>
</feature>
<evidence type="ECO:0000259" key="4">
    <source>
        <dbReference type="SMART" id="SM00967"/>
    </source>
</evidence>
<dbReference type="Pfam" id="PF00588">
    <property type="entry name" value="SpoU_methylase"/>
    <property type="match status" value="1"/>
</dbReference>
<dbReference type="EMBL" id="JAAIKC010000025">
    <property type="protein sequence ID" value="NEW09816.1"/>
    <property type="molecule type" value="Genomic_DNA"/>
</dbReference>
<proteinExistence type="inferred from homology"/>
<protein>
    <submittedName>
        <fullName evidence="5">RNA methyltransferase</fullName>
    </submittedName>
</protein>
<dbReference type="PANTHER" id="PTHR43191:SF2">
    <property type="entry name" value="RRNA METHYLTRANSFERASE 3, MITOCHONDRIAL"/>
    <property type="match status" value="1"/>
</dbReference>
<dbReference type="Gene3D" id="3.30.1330.30">
    <property type="match status" value="1"/>
</dbReference>
<dbReference type="Pfam" id="PF22435">
    <property type="entry name" value="MRM3-like_sub_bind"/>
    <property type="match status" value="1"/>
</dbReference>
<evidence type="ECO:0000313" key="5">
    <source>
        <dbReference type="EMBL" id="NEW09816.1"/>
    </source>
</evidence>
<keyword evidence="3 5" id="KW-0808">Transferase</keyword>
<evidence type="ECO:0000256" key="2">
    <source>
        <dbReference type="ARBA" id="ARBA00022603"/>
    </source>
</evidence>
<dbReference type="PANTHER" id="PTHR43191">
    <property type="entry name" value="RRNA METHYLTRANSFERASE 3"/>
    <property type="match status" value="1"/>
</dbReference>
<dbReference type="RefSeq" id="WP_163954005.1">
    <property type="nucleotide sequence ID" value="NZ_JAAIKC010000025.1"/>
</dbReference>
<dbReference type="SUPFAM" id="SSF55315">
    <property type="entry name" value="L30e-like"/>
    <property type="match status" value="1"/>
</dbReference>
<organism evidence="5">
    <name type="scientific">Paenibacillus sp. SYP-B3998</name>
    <dbReference type="NCBI Taxonomy" id="2678564"/>
    <lineage>
        <taxon>Bacteria</taxon>
        <taxon>Bacillati</taxon>
        <taxon>Bacillota</taxon>
        <taxon>Bacilli</taxon>
        <taxon>Bacillales</taxon>
        <taxon>Paenibacillaceae</taxon>
        <taxon>Paenibacillus</taxon>
    </lineage>
</organism>
<comment type="caution">
    <text evidence="5">The sequence shown here is derived from an EMBL/GenBank/DDBJ whole genome shotgun (WGS) entry which is preliminary data.</text>
</comment>
<dbReference type="SUPFAM" id="SSF75217">
    <property type="entry name" value="alpha/beta knot"/>
    <property type="match status" value="1"/>
</dbReference>
<dbReference type="InterPro" id="IPR013123">
    <property type="entry name" value="SpoU_subst-bd"/>
</dbReference>
<accession>A0A6G4A5M5</accession>
<dbReference type="InterPro" id="IPR053888">
    <property type="entry name" value="MRM3-like_sub_bind"/>
</dbReference>
<evidence type="ECO:0000256" key="1">
    <source>
        <dbReference type="ARBA" id="ARBA00007228"/>
    </source>
</evidence>
<reference evidence="5" key="1">
    <citation type="submission" date="2020-02" db="EMBL/GenBank/DDBJ databases">
        <authorList>
            <person name="Shen X.-R."/>
            <person name="Zhang Y.-X."/>
        </authorList>
    </citation>
    <scope>NUCLEOTIDE SEQUENCE</scope>
    <source>
        <strain evidence="5">SYP-B3998</strain>
    </source>
</reference>
<comment type="similarity">
    <text evidence="1">Belongs to the class IV-like SAM-binding methyltransferase superfamily. RNA methyltransferase TrmH family.</text>
</comment>
<evidence type="ECO:0000256" key="3">
    <source>
        <dbReference type="ARBA" id="ARBA00022679"/>
    </source>
</evidence>
<dbReference type="GO" id="GO:0005737">
    <property type="term" value="C:cytoplasm"/>
    <property type="evidence" value="ECO:0007669"/>
    <property type="project" value="UniProtKB-ARBA"/>
</dbReference>
<dbReference type="GO" id="GO:0032259">
    <property type="term" value="P:methylation"/>
    <property type="evidence" value="ECO:0007669"/>
    <property type="project" value="UniProtKB-KW"/>
</dbReference>
<dbReference type="CDD" id="cd18095">
    <property type="entry name" value="SpoU-like_rRNA-MTase"/>
    <property type="match status" value="1"/>
</dbReference>
<dbReference type="SMART" id="SM00967">
    <property type="entry name" value="SpoU_sub_bind"/>
    <property type="match status" value="1"/>
</dbReference>
<keyword evidence="2 5" id="KW-0489">Methyltransferase</keyword>
<dbReference type="InterPro" id="IPR001537">
    <property type="entry name" value="SpoU_MeTrfase"/>
</dbReference>
<gene>
    <name evidence="5" type="ORF">GK047_28255</name>
</gene>
<dbReference type="InterPro" id="IPR029028">
    <property type="entry name" value="Alpha/beta_knot_MTases"/>
</dbReference>
<dbReference type="Gene3D" id="3.40.1280.10">
    <property type="match status" value="1"/>
</dbReference>
<dbReference type="GO" id="GO:0006396">
    <property type="term" value="P:RNA processing"/>
    <property type="evidence" value="ECO:0007669"/>
    <property type="project" value="InterPro"/>
</dbReference>
<sequence length="265" mass="28882">MTITHIEIMSVQNARVKEWAQLLERRGREKQGKYLIEGFHLVEEALRAEAPVETIVYSLEKGLPDGLSALAPETMEWIGVSQAVLEKCSDTQTPQGIMAVVAKPSLDLDELLSGEYDLAVVLDGVQDPGNLGTIIRSADAVGANAVVLGRGTVDLYNPKTIRSTMGSMYHLPIVEADLLELLPRARKRGVRLVTTSLQAQCSCYDTDLRQPTWLILGNEAKGVSPEVAAQSDVQVIIPMQGKAESLNVAMAATVLLFEASRQRLF</sequence>